<organism evidence="1 2">
    <name type="scientific">Winogradskyella arenosi</name>
    <dbReference type="NCBI Taxonomy" id="533325"/>
    <lineage>
        <taxon>Bacteria</taxon>
        <taxon>Pseudomonadati</taxon>
        <taxon>Bacteroidota</taxon>
        <taxon>Flavobacteriia</taxon>
        <taxon>Flavobacteriales</taxon>
        <taxon>Flavobacteriaceae</taxon>
        <taxon>Winogradskyella</taxon>
    </lineage>
</organism>
<evidence type="ECO:0000313" key="2">
    <source>
        <dbReference type="Proteomes" id="UP000253436"/>
    </source>
</evidence>
<dbReference type="RefSeq" id="WP_114308732.1">
    <property type="nucleotide sequence ID" value="NZ_QPJO01000002.1"/>
</dbReference>
<dbReference type="AlphaFoldDB" id="A0A368ZFS9"/>
<dbReference type="OrthoDB" id="1148707at2"/>
<reference evidence="1 2" key="1">
    <citation type="submission" date="2018-07" db="EMBL/GenBank/DDBJ databases">
        <title>Genomic Encyclopedia of Type Strains, Phase III (KMG-III): the genomes of soil and plant-associated and newly described type strains.</title>
        <authorList>
            <person name="Whitman W."/>
        </authorList>
    </citation>
    <scope>NUCLEOTIDE SEQUENCE [LARGE SCALE GENOMIC DNA]</scope>
    <source>
        <strain evidence="1 2">CECT 7958</strain>
    </source>
</reference>
<protein>
    <submittedName>
        <fullName evidence="1">Uncharacterized protein</fullName>
    </submittedName>
</protein>
<keyword evidence="2" id="KW-1185">Reference proteome</keyword>
<proteinExistence type="predicted"/>
<evidence type="ECO:0000313" key="1">
    <source>
        <dbReference type="EMBL" id="RCW92040.1"/>
    </source>
</evidence>
<comment type="caution">
    <text evidence="1">The sequence shown here is derived from an EMBL/GenBank/DDBJ whole genome shotgun (WGS) entry which is preliminary data.</text>
</comment>
<name>A0A368ZFS9_9FLAO</name>
<gene>
    <name evidence="1" type="ORF">DFQ08_10259</name>
</gene>
<sequence>MRPLIILVLLCCFSCNNERTLLLPEIENAEVTEVLDVSPAYIFYDKTLPDSTLLNRKNLISTTNWLINVDKRLTLNQAIPKIVLMQNKKRNAKMHKNEAAKNYFTCNDTSIGNLSFLEFTDVYYEFTEATDPSTTIALIPQETNQDSIVSNYHLQLPIQINNSNKFKIVDEVTEMINGTHSYSEEKRVTEFSIQLYFDKNLSFQDYISVKSQFRGIELNQFNISSTEYVY</sequence>
<dbReference type="EMBL" id="QPJO01000002">
    <property type="protein sequence ID" value="RCW92040.1"/>
    <property type="molecule type" value="Genomic_DNA"/>
</dbReference>
<accession>A0A368ZFS9</accession>
<dbReference type="Proteomes" id="UP000253436">
    <property type="component" value="Unassembled WGS sequence"/>
</dbReference>